<dbReference type="AlphaFoldDB" id="Q11J34"/>
<name>Q11J34_CHESB</name>
<dbReference type="HOGENOM" id="CLU_2463447_0_0_5"/>
<reference evidence="1" key="1">
    <citation type="submission" date="2006-06" db="EMBL/GenBank/DDBJ databases">
        <title>Complete sequence of chromosome of Chelativorans sp. BNC1.</title>
        <authorList>
            <consortium name="US DOE Joint Genome Institute"/>
            <person name="Copeland A."/>
            <person name="Lucas S."/>
            <person name="Lapidus A."/>
            <person name="Barry K."/>
            <person name="Detter J.C."/>
            <person name="Glavina del Rio T."/>
            <person name="Hammon N."/>
            <person name="Israni S."/>
            <person name="Dalin E."/>
            <person name="Tice H."/>
            <person name="Pitluck S."/>
            <person name="Chertkov O."/>
            <person name="Brettin T."/>
            <person name="Bruce D."/>
            <person name="Han C."/>
            <person name="Tapia R."/>
            <person name="Gilna P."/>
            <person name="Schmutz J."/>
            <person name="Larimer F."/>
            <person name="Land M."/>
            <person name="Hauser L."/>
            <person name="Kyrpides N."/>
            <person name="Mikhailova N."/>
            <person name="Richardson P."/>
        </authorList>
    </citation>
    <scope>NUCLEOTIDE SEQUENCE</scope>
    <source>
        <strain evidence="1">BNC1</strain>
    </source>
</reference>
<evidence type="ECO:0000313" key="1">
    <source>
        <dbReference type="EMBL" id="ABG62591.1"/>
    </source>
</evidence>
<proteinExistence type="predicted"/>
<dbReference type="STRING" id="266779.Meso_1195"/>
<sequence length="88" mass="9697">MISMRSPVQAFAQLTKQGASGIFGHRPSADNPAFASIIADDLNFIKRDQAHMVAAEFYANGSAERRLNRLRFGNLRRFGLHSHGAHSS</sequence>
<organism evidence="1">
    <name type="scientific">Chelativorans sp. (strain BNC1)</name>
    <dbReference type="NCBI Taxonomy" id="266779"/>
    <lineage>
        <taxon>Bacteria</taxon>
        <taxon>Pseudomonadati</taxon>
        <taxon>Pseudomonadota</taxon>
        <taxon>Alphaproteobacteria</taxon>
        <taxon>Hyphomicrobiales</taxon>
        <taxon>Phyllobacteriaceae</taxon>
        <taxon>Chelativorans</taxon>
    </lineage>
</organism>
<dbReference type="KEGG" id="mes:Meso_1195"/>
<gene>
    <name evidence="1" type="ordered locus">Meso_1195</name>
</gene>
<accession>Q11J34</accession>
<dbReference type="EMBL" id="CP000390">
    <property type="protein sequence ID" value="ABG62591.1"/>
    <property type="molecule type" value="Genomic_DNA"/>
</dbReference>
<protein>
    <submittedName>
        <fullName evidence="1">Uncharacterized protein</fullName>
    </submittedName>
</protein>